<keyword evidence="1" id="KW-0479">Metal-binding</keyword>
<dbReference type="InterPro" id="IPR036866">
    <property type="entry name" value="RibonucZ/Hydroxyglut_hydro"/>
</dbReference>
<dbReference type="Proteomes" id="UP000288216">
    <property type="component" value="Unassembled WGS sequence"/>
</dbReference>
<dbReference type="EMBL" id="BFAA01015884">
    <property type="protein sequence ID" value="GCB78968.1"/>
    <property type="molecule type" value="Genomic_DNA"/>
</dbReference>
<evidence type="ECO:0000256" key="4">
    <source>
        <dbReference type="SAM" id="Phobius"/>
    </source>
</evidence>
<sequence length="295" mass="33144">PAPSAPHRALGGAGPRPGRCACAVMLGLALTCGLAGLAVGVLLLLALVWRDAGFRRRWLGFTRGLMARTEKPLFRIAYTLYTRTRLGYIFHKKQLKKTRDYYPSGHSIVCPKIINGGEMEKLVSLNALKETKKLSHVFSFDASDMSRKGGCNSGSYSHHTQALGSQWRKQGRIFEGSSSLMLSSLDIVASLGDETLLWPGHEYAQDNLMFAASVEPNNPAIFNKLDWVLHQRHDKHCTCPSTIGEEKEYNPFLRTHSSDLHNALEIERELDEDSTSFRSRVLEEVRKHKDIFNYR</sequence>
<dbReference type="PANTHER" id="PTHR11935:SF116">
    <property type="entry name" value="HYDROLASE PNKD-RELATED"/>
    <property type="match status" value="1"/>
</dbReference>
<dbReference type="GO" id="GO:0016787">
    <property type="term" value="F:hydrolase activity"/>
    <property type="evidence" value="ECO:0007669"/>
    <property type="project" value="UniProtKB-KW"/>
</dbReference>
<dbReference type="SUPFAM" id="SSF56281">
    <property type="entry name" value="Metallo-hydrolase/oxidoreductase"/>
    <property type="match status" value="1"/>
</dbReference>
<dbReference type="AlphaFoldDB" id="A0A401Q0T1"/>
<organism evidence="6 7">
    <name type="scientific">Scyliorhinus torazame</name>
    <name type="common">Cloudy catshark</name>
    <name type="synonym">Catulus torazame</name>
    <dbReference type="NCBI Taxonomy" id="75743"/>
    <lineage>
        <taxon>Eukaryota</taxon>
        <taxon>Metazoa</taxon>
        <taxon>Chordata</taxon>
        <taxon>Craniata</taxon>
        <taxon>Vertebrata</taxon>
        <taxon>Chondrichthyes</taxon>
        <taxon>Elasmobranchii</taxon>
        <taxon>Galeomorphii</taxon>
        <taxon>Galeoidea</taxon>
        <taxon>Carcharhiniformes</taxon>
        <taxon>Scyliorhinidae</taxon>
        <taxon>Scyliorhinus</taxon>
    </lineage>
</organism>
<feature type="domain" description="Hydroxyacylglutathione hydrolase C-terminal" evidence="5">
    <location>
        <begin position="202"/>
        <end position="292"/>
    </location>
</feature>
<dbReference type="STRING" id="75743.A0A401Q0T1"/>
<dbReference type="Pfam" id="PF16123">
    <property type="entry name" value="HAGH_C"/>
    <property type="match status" value="1"/>
</dbReference>
<keyword evidence="7" id="KW-1185">Reference proteome</keyword>
<feature type="transmembrane region" description="Helical" evidence="4">
    <location>
        <begin position="24"/>
        <end position="49"/>
    </location>
</feature>
<comment type="caution">
    <text evidence="6">The sequence shown here is derived from an EMBL/GenBank/DDBJ whole genome shotgun (WGS) entry which is preliminary data.</text>
</comment>
<dbReference type="InterPro" id="IPR032282">
    <property type="entry name" value="HAGH_C"/>
</dbReference>
<evidence type="ECO:0000256" key="3">
    <source>
        <dbReference type="ARBA" id="ARBA00022833"/>
    </source>
</evidence>
<keyword evidence="4" id="KW-1133">Transmembrane helix</keyword>
<evidence type="ECO:0000313" key="7">
    <source>
        <dbReference type="Proteomes" id="UP000288216"/>
    </source>
</evidence>
<dbReference type="OrthoDB" id="449487at2759"/>
<name>A0A401Q0T1_SCYTO</name>
<dbReference type="GO" id="GO:0046872">
    <property type="term" value="F:metal ion binding"/>
    <property type="evidence" value="ECO:0007669"/>
    <property type="project" value="UniProtKB-KW"/>
</dbReference>
<evidence type="ECO:0000256" key="1">
    <source>
        <dbReference type="ARBA" id="ARBA00022723"/>
    </source>
</evidence>
<keyword evidence="2" id="KW-0378">Hydrolase</keyword>
<dbReference type="GO" id="GO:0005739">
    <property type="term" value="C:mitochondrion"/>
    <property type="evidence" value="ECO:0007669"/>
    <property type="project" value="TreeGrafter"/>
</dbReference>
<evidence type="ECO:0000313" key="6">
    <source>
        <dbReference type="EMBL" id="GCB78968.1"/>
    </source>
</evidence>
<dbReference type="Gene3D" id="3.60.15.10">
    <property type="entry name" value="Ribonuclease Z/Hydroxyacylglutathione hydrolase-like"/>
    <property type="match status" value="1"/>
</dbReference>
<keyword evidence="4" id="KW-0472">Membrane</keyword>
<dbReference type="PANTHER" id="PTHR11935">
    <property type="entry name" value="BETA LACTAMASE DOMAIN"/>
    <property type="match status" value="1"/>
</dbReference>
<keyword evidence="4" id="KW-0812">Transmembrane</keyword>
<gene>
    <name evidence="6" type="ORF">scyTo_0020160</name>
</gene>
<protein>
    <recommendedName>
        <fullName evidence="5">Hydroxyacylglutathione hydrolase C-terminal domain-containing protein</fullName>
    </recommendedName>
</protein>
<evidence type="ECO:0000259" key="5">
    <source>
        <dbReference type="Pfam" id="PF16123"/>
    </source>
</evidence>
<evidence type="ECO:0000256" key="2">
    <source>
        <dbReference type="ARBA" id="ARBA00022801"/>
    </source>
</evidence>
<feature type="non-terminal residue" evidence="6">
    <location>
        <position position="1"/>
    </location>
</feature>
<keyword evidence="3" id="KW-0862">Zinc</keyword>
<accession>A0A401Q0T1</accession>
<proteinExistence type="predicted"/>
<reference evidence="6 7" key="1">
    <citation type="journal article" date="2018" name="Nat. Ecol. Evol.">
        <title>Shark genomes provide insights into elasmobranch evolution and the origin of vertebrates.</title>
        <authorList>
            <person name="Hara Y"/>
            <person name="Yamaguchi K"/>
            <person name="Onimaru K"/>
            <person name="Kadota M"/>
            <person name="Koyanagi M"/>
            <person name="Keeley SD"/>
            <person name="Tatsumi K"/>
            <person name="Tanaka K"/>
            <person name="Motone F"/>
            <person name="Kageyama Y"/>
            <person name="Nozu R"/>
            <person name="Adachi N"/>
            <person name="Nishimura O"/>
            <person name="Nakagawa R"/>
            <person name="Tanegashima C"/>
            <person name="Kiyatake I"/>
            <person name="Matsumoto R"/>
            <person name="Murakumo K"/>
            <person name="Nishida K"/>
            <person name="Terakita A"/>
            <person name="Kuratani S"/>
            <person name="Sato K"/>
            <person name="Hyodo S Kuraku.S."/>
        </authorList>
    </citation>
    <scope>NUCLEOTIDE SEQUENCE [LARGE SCALE GENOMIC DNA]</scope>
</reference>